<dbReference type="EMBL" id="NCEQ01000003">
    <property type="protein sequence ID" value="OYX58111.1"/>
    <property type="molecule type" value="Genomic_DNA"/>
</dbReference>
<organism evidence="3 4">
    <name type="scientific">Brevundimonas subvibrioides</name>
    <dbReference type="NCBI Taxonomy" id="74313"/>
    <lineage>
        <taxon>Bacteria</taxon>
        <taxon>Pseudomonadati</taxon>
        <taxon>Pseudomonadota</taxon>
        <taxon>Alphaproteobacteria</taxon>
        <taxon>Caulobacterales</taxon>
        <taxon>Caulobacteraceae</taxon>
        <taxon>Brevundimonas</taxon>
    </lineage>
</organism>
<dbReference type="PANTHER" id="PTHR30590:SF2">
    <property type="entry name" value="INNER MEMBRANE PROTEIN"/>
    <property type="match status" value="1"/>
</dbReference>
<feature type="transmembrane region" description="Helical" evidence="1">
    <location>
        <begin position="327"/>
        <end position="350"/>
    </location>
</feature>
<name>A0A258HMA8_9CAUL</name>
<feature type="transmembrane region" description="Helical" evidence="1">
    <location>
        <begin position="370"/>
        <end position="392"/>
    </location>
</feature>
<feature type="transmembrane region" description="Helical" evidence="1">
    <location>
        <begin position="157"/>
        <end position="180"/>
    </location>
</feature>
<dbReference type="Pfam" id="PF04235">
    <property type="entry name" value="DUF418"/>
    <property type="match status" value="1"/>
</dbReference>
<evidence type="ECO:0000256" key="1">
    <source>
        <dbReference type="SAM" id="Phobius"/>
    </source>
</evidence>
<reference evidence="3 4" key="1">
    <citation type="submission" date="2017-03" db="EMBL/GenBank/DDBJ databases">
        <title>Lifting the veil on microbial sulfur biogeochemistry in mining wastewaters.</title>
        <authorList>
            <person name="Kantor R.S."/>
            <person name="Colenbrander Nelson T."/>
            <person name="Marshall S."/>
            <person name="Bennett D."/>
            <person name="Apte S."/>
            <person name="Camacho D."/>
            <person name="Thomas B.C."/>
            <person name="Warren L.A."/>
            <person name="Banfield J.F."/>
        </authorList>
    </citation>
    <scope>NUCLEOTIDE SEQUENCE [LARGE SCALE GENOMIC DNA]</scope>
    <source>
        <strain evidence="3">32-68-21</strain>
    </source>
</reference>
<keyword evidence="1" id="KW-0472">Membrane</keyword>
<feature type="transmembrane region" description="Helical" evidence="1">
    <location>
        <begin position="262"/>
        <end position="284"/>
    </location>
</feature>
<feature type="domain" description="DUF418" evidence="2">
    <location>
        <begin position="256"/>
        <end position="407"/>
    </location>
</feature>
<evidence type="ECO:0000313" key="3">
    <source>
        <dbReference type="EMBL" id="OYX58111.1"/>
    </source>
</evidence>
<feature type="transmembrane region" description="Helical" evidence="1">
    <location>
        <begin position="116"/>
        <end position="137"/>
    </location>
</feature>
<keyword evidence="1" id="KW-0812">Transmembrane</keyword>
<dbReference type="PANTHER" id="PTHR30590">
    <property type="entry name" value="INNER MEMBRANE PROTEIN"/>
    <property type="match status" value="1"/>
</dbReference>
<feature type="transmembrane region" description="Helical" evidence="1">
    <location>
        <begin position="296"/>
        <end position="320"/>
    </location>
</feature>
<accession>A0A258HMA8</accession>
<comment type="caution">
    <text evidence="3">The sequence shown here is derived from an EMBL/GenBank/DDBJ whole genome shotgun (WGS) entry which is preliminary data.</text>
</comment>
<dbReference type="InterPro" id="IPR052529">
    <property type="entry name" value="Bact_Transport_Assoc"/>
</dbReference>
<sequence length="414" mass="45580">MAMPALEVQPRTAAGGLAPTETRDRIFQLDVLRGWAILGILAVNAIAFAWPFQVMMSEAPPPGATSQADLIGAWVTDVFFHDKFRTLFTMLFGVSIFLVGGEKSDEARGALLWRRLLWLGLFGLLHGVVLWYGDILLHYAYCGLLMMMMRSWSARRLLWIGGGLTLLWAVVAAVASWGMANLPAEVAAQMEAARPVASPEAIAEAVALYRSGWPAGLMENIEVWATFQLMASPFLIPVTVPLMMLGLGLFKSGYLQGRAPLWTYFLIILVGGANLAAFAVWGWQDTMAGEADPTRGLAAAAGGAAFLITLFYASILILLVRFGLRPLVAWLAPVGRMAFTNYLTQTLIMVTLYSAPWGPMWFGQQGPAEMWMVVGAIWAAQIIWSPLWLSVFTMGPLEWIWRCLTYGRMVPIRK</sequence>
<keyword evidence="1" id="KW-1133">Transmembrane helix</keyword>
<evidence type="ECO:0000259" key="2">
    <source>
        <dbReference type="Pfam" id="PF04235"/>
    </source>
</evidence>
<evidence type="ECO:0000313" key="4">
    <source>
        <dbReference type="Proteomes" id="UP000216147"/>
    </source>
</evidence>
<proteinExistence type="predicted"/>
<dbReference type="Proteomes" id="UP000216147">
    <property type="component" value="Unassembled WGS sequence"/>
</dbReference>
<dbReference type="AlphaFoldDB" id="A0A258HMA8"/>
<feature type="transmembrane region" description="Helical" evidence="1">
    <location>
        <begin position="227"/>
        <end position="250"/>
    </location>
</feature>
<gene>
    <name evidence="3" type="ORF">B7Y86_03640</name>
</gene>
<dbReference type="InterPro" id="IPR007349">
    <property type="entry name" value="DUF418"/>
</dbReference>
<feature type="transmembrane region" description="Helical" evidence="1">
    <location>
        <begin position="32"/>
        <end position="52"/>
    </location>
</feature>
<protein>
    <recommendedName>
        <fullName evidence="2">DUF418 domain-containing protein</fullName>
    </recommendedName>
</protein>